<name>A0A8T2QEQ9_CERRI</name>
<gene>
    <name evidence="1" type="ORF">KP509_35G017600</name>
</gene>
<evidence type="ECO:0000313" key="2">
    <source>
        <dbReference type="Proteomes" id="UP000825935"/>
    </source>
</evidence>
<accession>A0A8T2QEQ9</accession>
<organism evidence="1 2">
    <name type="scientific">Ceratopteris richardii</name>
    <name type="common">Triangle waterfern</name>
    <dbReference type="NCBI Taxonomy" id="49495"/>
    <lineage>
        <taxon>Eukaryota</taxon>
        <taxon>Viridiplantae</taxon>
        <taxon>Streptophyta</taxon>
        <taxon>Embryophyta</taxon>
        <taxon>Tracheophyta</taxon>
        <taxon>Polypodiopsida</taxon>
        <taxon>Polypodiidae</taxon>
        <taxon>Polypodiales</taxon>
        <taxon>Pteridineae</taxon>
        <taxon>Pteridaceae</taxon>
        <taxon>Parkerioideae</taxon>
        <taxon>Ceratopteris</taxon>
    </lineage>
</organism>
<keyword evidence="2" id="KW-1185">Reference proteome</keyword>
<sequence length="55" mass="6369">MDRKKGTVSPFATAKPASLLYPRVARTSARFPSSFKRSFHTDSEVKFEFRLFGWK</sequence>
<dbReference type="Proteomes" id="UP000825935">
    <property type="component" value="Chromosome 35"/>
</dbReference>
<proteinExistence type="predicted"/>
<evidence type="ECO:0000313" key="1">
    <source>
        <dbReference type="EMBL" id="KAH7282186.1"/>
    </source>
</evidence>
<reference evidence="1" key="1">
    <citation type="submission" date="2021-08" db="EMBL/GenBank/DDBJ databases">
        <title>WGS assembly of Ceratopteris richardii.</title>
        <authorList>
            <person name="Marchant D.B."/>
            <person name="Chen G."/>
            <person name="Jenkins J."/>
            <person name="Shu S."/>
            <person name="Leebens-Mack J."/>
            <person name="Grimwood J."/>
            <person name="Schmutz J."/>
            <person name="Soltis P."/>
            <person name="Soltis D."/>
            <person name="Chen Z.-H."/>
        </authorList>
    </citation>
    <scope>NUCLEOTIDE SEQUENCE</scope>
    <source>
        <strain evidence="1">Whitten #5841</strain>
        <tissue evidence="1">Leaf</tissue>
    </source>
</reference>
<dbReference type="EMBL" id="CM035440">
    <property type="protein sequence ID" value="KAH7282186.1"/>
    <property type="molecule type" value="Genomic_DNA"/>
</dbReference>
<protein>
    <submittedName>
        <fullName evidence="1">Uncharacterized protein</fullName>
    </submittedName>
</protein>
<dbReference type="AlphaFoldDB" id="A0A8T2QEQ9"/>
<comment type="caution">
    <text evidence="1">The sequence shown here is derived from an EMBL/GenBank/DDBJ whole genome shotgun (WGS) entry which is preliminary data.</text>
</comment>